<dbReference type="EMBL" id="DTGR01000002">
    <property type="protein sequence ID" value="HHS28085.1"/>
    <property type="molecule type" value="Genomic_DNA"/>
</dbReference>
<accession>A0A7V6A0U4</accession>
<organism evidence="1">
    <name type="scientific">Desulfobacca acetoxidans</name>
    <dbReference type="NCBI Taxonomy" id="60893"/>
    <lineage>
        <taxon>Bacteria</taxon>
        <taxon>Pseudomonadati</taxon>
        <taxon>Thermodesulfobacteriota</taxon>
        <taxon>Desulfobaccia</taxon>
        <taxon>Desulfobaccales</taxon>
        <taxon>Desulfobaccaceae</taxon>
        <taxon>Desulfobacca</taxon>
    </lineage>
</organism>
<dbReference type="InterPro" id="IPR014972">
    <property type="entry name" value="Phage_Mu_Gp37"/>
</dbReference>
<dbReference type="Pfam" id="PF08873">
    <property type="entry name" value="Phage_Mu_Gp37"/>
    <property type="match status" value="1"/>
</dbReference>
<comment type="caution">
    <text evidence="1">The sequence shown here is derived from an EMBL/GenBank/DDBJ whole genome shotgun (WGS) entry which is preliminary data.</text>
</comment>
<name>A0A7V6A0U4_9BACT</name>
<dbReference type="AlphaFoldDB" id="A0A7V6A0U4"/>
<gene>
    <name evidence="1" type="ORF">ENV52_00070</name>
</gene>
<proteinExistence type="predicted"/>
<sequence length="146" mass="15998">MSSVSWTVVEDAVVAALKARLGEEVKTIRSYQGNWRTDLRQEAWRLPAALVMLTGSSSSRVGVASFDLTLDFQILLVVRSLRGEEAGRREAGGVYDLLAGVQDALWQQDLGLDLLPFALVREAPLLSDGEFTVYAAHYSTAAVQDR</sequence>
<protein>
    <submittedName>
        <fullName evidence="1">DUF1834 family protein</fullName>
    </submittedName>
</protein>
<reference evidence="1" key="1">
    <citation type="journal article" date="2020" name="mSystems">
        <title>Genome- and Community-Level Interaction Insights into Carbon Utilization and Element Cycling Functions of Hydrothermarchaeota in Hydrothermal Sediment.</title>
        <authorList>
            <person name="Zhou Z."/>
            <person name="Liu Y."/>
            <person name="Xu W."/>
            <person name="Pan J."/>
            <person name="Luo Z.H."/>
            <person name="Li M."/>
        </authorList>
    </citation>
    <scope>NUCLEOTIDE SEQUENCE [LARGE SCALE GENOMIC DNA]</scope>
    <source>
        <strain evidence="1">SpSt-767</strain>
    </source>
</reference>
<evidence type="ECO:0000313" key="1">
    <source>
        <dbReference type="EMBL" id="HHS28085.1"/>
    </source>
</evidence>